<evidence type="ECO:0000313" key="2">
    <source>
        <dbReference type="EMBL" id="VFQ67275.1"/>
    </source>
</evidence>
<organism evidence="2 3">
    <name type="scientific">Cuscuta campestris</name>
    <dbReference type="NCBI Taxonomy" id="132261"/>
    <lineage>
        <taxon>Eukaryota</taxon>
        <taxon>Viridiplantae</taxon>
        <taxon>Streptophyta</taxon>
        <taxon>Embryophyta</taxon>
        <taxon>Tracheophyta</taxon>
        <taxon>Spermatophyta</taxon>
        <taxon>Magnoliopsida</taxon>
        <taxon>eudicotyledons</taxon>
        <taxon>Gunneridae</taxon>
        <taxon>Pentapetalae</taxon>
        <taxon>asterids</taxon>
        <taxon>lamiids</taxon>
        <taxon>Solanales</taxon>
        <taxon>Convolvulaceae</taxon>
        <taxon>Cuscuteae</taxon>
        <taxon>Cuscuta</taxon>
        <taxon>Cuscuta subgen. Grammica</taxon>
        <taxon>Cuscuta sect. Cleistogrammica</taxon>
    </lineage>
</organism>
<evidence type="ECO:0000313" key="3">
    <source>
        <dbReference type="Proteomes" id="UP000595140"/>
    </source>
</evidence>
<feature type="region of interest" description="Disordered" evidence="1">
    <location>
        <begin position="493"/>
        <end position="522"/>
    </location>
</feature>
<dbReference type="EMBL" id="OOIL02000592">
    <property type="protein sequence ID" value="VFQ67275.1"/>
    <property type="molecule type" value="Genomic_DNA"/>
</dbReference>
<sequence>MVSEDLPFPNVWRKKEDKFPSHTFPPRTLALEETFRLLLKNGHPVLRNLLPKNSYFWGLGFWVQPDAPLQAISRNTVSSWASPPRPHGSGGGCGDPPGGILLRRRTLKKKRWVPLLGSTLCNLPIKHSSRRKWKWRTSLTRMDSTISLLGPLRGLISFQTFLKPLSLAGGFFFFPARRLRGSIPKAMGPIPLAGPLVHMSLLNRPMSKWTGLGSTATRILPGTSPPPLVVEGMMLLLSSVHPLLRTSQNRWRRAFLDRPLAAALPSLEQTFSGPSRMLRSLSGPLASGGPLSAHQSNLLQIPVHQHMRPGLHLHRPATSEARIPPLSMAWKSPPANPLGPRQMSLPPGRILPLAICLTPMPDGTSTAVFTRWISSGRTTWMWSRARCGLSCWRSILRNALRLSDRNAALSRELGDFWSRHSICVERLEYDRVLSENDRISSENERLVAKNKQHLIRRAMDDEEMKFVWADLTRQCVERERHIREEVKLHRRKAEEELERRWRQQSEEASRKAAEEAEPRWHL</sequence>
<reference evidence="2 3" key="1">
    <citation type="submission" date="2018-04" db="EMBL/GenBank/DDBJ databases">
        <authorList>
            <person name="Vogel A."/>
        </authorList>
    </citation>
    <scope>NUCLEOTIDE SEQUENCE [LARGE SCALE GENOMIC DNA]</scope>
</reference>
<proteinExistence type="predicted"/>
<name>A0A484KS03_9ASTE</name>
<keyword evidence="3" id="KW-1185">Reference proteome</keyword>
<accession>A0A484KS03</accession>
<dbReference type="Proteomes" id="UP000595140">
    <property type="component" value="Unassembled WGS sequence"/>
</dbReference>
<gene>
    <name evidence="2" type="ORF">CCAM_LOCUS9051</name>
</gene>
<evidence type="ECO:0000256" key="1">
    <source>
        <dbReference type="SAM" id="MobiDB-lite"/>
    </source>
</evidence>
<protein>
    <submittedName>
        <fullName evidence="2">Uncharacterized protein</fullName>
    </submittedName>
</protein>
<dbReference type="AlphaFoldDB" id="A0A484KS03"/>